<dbReference type="OrthoDB" id="5417895at2759"/>
<sequence length="791" mass="87940">MGRKPNQLVHEFFARGRKLEDASNRYEHTCKKCSELFPKGRVDALLSHLLKRCPNVTPADREHVFLHLQTNAPPKPSIKGSKSITKSSNAQALSTRPEQQDATHAQEPQGPVNAMSSTFQQPSALETLAEVSRQHLDFSTRRAGVAGPAPAQAENARDNDRILVEQALLFGFQQAANAGHHSALPATQDRNFYGTNGETSTTDPFASELPPPSPQRDAPMHYEPSYPHGLPLIAQPQPSYIFGHVLDPELSSSVAQTPPQDITHSPDAEWRPRSQDDMQWNPTNSSGRPTQTLNAVAAPPNQRGTGFGLLQNGSRRSARARFSDDRRKEVRELRKQGACIRCRMLKKPCSDGTPCNTCANVTSARLWKGKCVRTRLAGEFTLYSTTLFYARARLKVPAAVDGLHQKVIPGRMQARMFPGNDSCLCFAVKLYSSSEPTDDISWPVQQAEAPQADSLLLLDEGERMCSKIEEYLRQNSRSNLLHEPCRLMGATIQKALELVDEEQSELLRPASDDKTPRSCYNLQQAQLLTNVMALWVATSFLIGPDDMPLELKYDASSDPHEDVVPGPLPPRHVLDTSSPHYHHLKAQVLASMESCCSQLAKGVINELERRLLQRQQVSRFSTFVAAVILLGCVERMAYFYRVLDDMPWQNDTADEAQMPDLARKTCGGSRLCDWPLDTRPSELWPQGEHFAQLLAMLLRMRALPPATRASDDGKLTVIQDFVSQAQAGATMPKVQQLAEQARVAAQWLDPLELDVAELKARKDAREERAKAIGGRQAWDTAFMAFTLLPET</sequence>
<dbReference type="PANTHER" id="PTHR35392">
    <property type="entry name" value="ZN(II)2CYS6 TRANSCRIPTION FACTOR (EUROFUNG)-RELATED-RELATED"/>
    <property type="match status" value="1"/>
</dbReference>
<feature type="compositionally biased region" description="Polar residues" evidence="1">
    <location>
        <begin position="89"/>
        <end position="103"/>
    </location>
</feature>
<feature type="compositionally biased region" description="Low complexity" evidence="1">
    <location>
        <begin position="77"/>
        <end position="88"/>
    </location>
</feature>
<name>A0A6G1LGU4_9PEZI</name>
<feature type="compositionally biased region" description="Polar residues" evidence="1">
    <location>
        <begin position="188"/>
        <end position="204"/>
    </location>
</feature>
<keyword evidence="3" id="KW-1185">Reference proteome</keyword>
<evidence type="ECO:0000313" key="2">
    <source>
        <dbReference type="EMBL" id="KAF2771648.1"/>
    </source>
</evidence>
<organism evidence="2 3">
    <name type="scientific">Teratosphaeria nubilosa</name>
    <dbReference type="NCBI Taxonomy" id="161662"/>
    <lineage>
        <taxon>Eukaryota</taxon>
        <taxon>Fungi</taxon>
        <taxon>Dikarya</taxon>
        <taxon>Ascomycota</taxon>
        <taxon>Pezizomycotina</taxon>
        <taxon>Dothideomycetes</taxon>
        <taxon>Dothideomycetidae</taxon>
        <taxon>Mycosphaerellales</taxon>
        <taxon>Teratosphaeriaceae</taxon>
        <taxon>Teratosphaeria</taxon>
    </lineage>
</organism>
<dbReference type="AlphaFoldDB" id="A0A6G1LGU4"/>
<dbReference type="PANTHER" id="PTHR35392:SF2">
    <property type="entry name" value="ZN(II)2CYS6 TRANSCRIPTION FACTOR (EUROFUNG)"/>
    <property type="match status" value="1"/>
</dbReference>
<evidence type="ECO:0000313" key="3">
    <source>
        <dbReference type="Proteomes" id="UP000799436"/>
    </source>
</evidence>
<feature type="compositionally biased region" description="Basic and acidic residues" evidence="1">
    <location>
        <begin position="264"/>
        <end position="276"/>
    </location>
</feature>
<dbReference type="InterPro" id="IPR052973">
    <property type="entry name" value="Fungal_sec-metab_reg_TF"/>
</dbReference>
<feature type="region of interest" description="Disordered" evidence="1">
    <location>
        <begin position="251"/>
        <end position="276"/>
    </location>
</feature>
<evidence type="ECO:0000256" key="1">
    <source>
        <dbReference type="SAM" id="MobiDB-lite"/>
    </source>
</evidence>
<reference evidence="2" key="1">
    <citation type="journal article" date="2020" name="Stud. Mycol.">
        <title>101 Dothideomycetes genomes: a test case for predicting lifestyles and emergence of pathogens.</title>
        <authorList>
            <person name="Haridas S."/>
            <person name="Albert R."/>
            <person name="Binder M."/>
            <person name="Bloem J."/>
            <person name="Labutti K."/>
            <person name="Salamov A."/>
            <person name="Andreopoulos B."/>
            <person name="Baker S."/>
            <person name="Barry K."/>
            <person name="Bills G."/>
            <person name="Bluhm B."/>
            <person name="Cannon C."/>
            <person name="Castanera R."/>
            <person name="Culley D."/>
            <person name="Daum C."/>
            <person name="Ezra D."/>
            <person name="Gonzalez J."/>
            <person name="Henrissat B."/>
            <person name="Kuo A."/>
            <person name="Liang C."/>
            <person name="Lipzen A."/>
            <person name="Lutzoni F."/>
            <person name="Magnuson J."/>
            <person name="Mondo S."/>
            <person name="Nolan M."/>
            <person name="Ohm R."/>
            <person name="Pangilinan J."/>
            <person name="Park H.-J."/>
            <person name="Ramirez L."/>
            <person name="Alfaro M."/>
            <person name="Sun H."/>
            <person name="Tritt A."/>
            <person name="Yoshinaga Y."/>
            <person name="Zwiers L.-H."/>
            <person name="Turgeon B."/>
            <person name="Goodwin S."/>
            <person name="Spatafora J."/>
            <person name="Crous P."/>
            <person name="Grigoriev I."/>
        </authorList>
    </citation>
    <scope>NUCLEOTIDE SEQUENCE</scope>
    <source>
        <strain evidence="2">CBS 116005</strain>
    </source>
</reference>
<proteinExistence type="predicted"/>
<gene>
    <name evidence="2" type="ORF">EJ03DRAFT_20978</name>
</gene>
<feature type="region of interest" description="Disordered" evidence="1">
    <location>
        <begin position="181"/>
        <end position="217"/>
    </location>
</feature>
<feature type="region of interest" description="Disordered" evidence="1">
    <location>
        <begin position="68"/>
        <end position="117"/>
    </location>
</feature>
<accession>A0A6G1LGU4</accession>
<feature type="region of interest" description="Disordered" evidence="1">
    <location>
        <begin position="297"/>
        <end position="324"/>
    </location>
</feature>
<protein>
    <submittedName>
        <fullName evidence="2">Uncharacterized protein</fullName>
    </submittedName>
</protein>
<dbReference type="Proteomes" id="UP000799436">
    <property type="component" value="Unassembled WGS sequence"/>
</dbReference>
<dbReference type="EMBL" id="ML995818">
    <property type="protein sequence ID" value="KAF2771648.1"/>
    <property type="molecule type" value="Genomic_DNA"/>
</dbReference>
<feature type="compositionally biased region" description="Polar residues" evidence="1">
    <location>
        <begin position="251"/>
        <end position="263"/>
    </location>
</feature>